<keyword evidence="1" id="KW-1133">Transmembrane helix</keyword>
<evidence type="ECO:0000313" key="2">
    <source>
        <dbReference type="EMBL" id="KZN63246.1"/>
    </source>
</evidence>
<dbReference type="PATRIC" id="fig|1365248.3.peg.2442"/>
<feature type="transmembrane region" description="Helical" evidence="1">
    <location>
        <begin position="7"/>
        <end position="24"/>
    </location>
</feature>
<dbReference type="AlphaFoldDB" id="A0A162BK05"/>
<feature type="transmembrane region" description="Helical" evidence="1">
    <location>
        <begin position="53"/>
        <end position="71"/>
    </location>
</feature>
<evidence type="ECO:0000256" key="1">
    <source>
        <dbReference type="SAM" id="Phobius"/>
    </source>
</evidence>
<comment type="caution">
    <text evidence="2">The sequence shown here is derived from an EMBL/GenBank/DDBJ whole genome shotgun (WGS) entry which is preliminary data.</text>
</comment>
<accession>A0A162BK05</accession>
<dbReference type="EMBL" id="AUYC01000028">
    <property type="protein sequence ID" value="KZN63246.1"/>
    <property type="molecule type" value="Genomic_DNA"/>
</dbReference>
<name>A0A162BK05_9GAMM</name>
<proteinExistence type="predicted"/>
<protein>
    <submittedName>
        <fullName evidence="2">Uncharacterized protein</fullName>
    </submittedName>
</protein>
<evidence type="ECO:0000313" key="3">
    <source>
        <dbReference type="Proteomes" id="UP000076486"/>
    </source>
</evidence>
<keyword evidence="1" id="KW-0812">Transmembrane</keyword>
<dbReference type="Proteomes" id="UP000076486">
    <property type="component" value="Unassembled WGS sequence"/>
</dbReference>
<feature type="transmembrane region" description="Helical" evidence="1">
    <location>
        <begin position="83"/>
        <end position="104"/>
    </location>
</feature>
<gene>
    <name evidence="2" type="ORF">N473_17615</name>
</gene>
<reference evidence="2 3" key="1">
    <citation type="submission" date="2013-07" db="EMBL/GenBank/DDBJ databases">
        <title>Comparative Genomic and Metabolomic Analysis of Twelve Strains of Pseudoalteromonas luteoviolacea.</title>
        <authorList>
            <person name="Vynne N.G."/>
            <person name="Mansson M."/>
            <person name="Gram L."/>
        </authorList>
    </citation>
    <scope>NUCLEOTIDE SEQUENCE [LARGE SCALE GENOMIC DNA]</scope>
    <source>
        <strain evidence="2 3">CPMOR-1</strain>
    </source>
</reference>
<feature type="transmembrane region" description="Helical" evidence="1">
    <location>
        <begin position="30"/>
        <end position="48"/>
    </location>
</feature>
<organism evidence="2 3">
    <name type="scientific">Pseudoalteromonas luteoviolacea CPMOR-1</name>
    <dbReference type="NCBI Taxonomy" id="1365248"/>
    <lineage>
        <taxon>Bacteria</taxon>
        <taxon>Pseudomonadati</taxon>
        <taxon>Pseudomonadota</taxon>
        <taxon>Gammaproteobacteria</taxon>
        <taxon>Alteromonadales</taxon>
        <taxon>Pseudoalteromonadaceae</taxon>
        <taxon>Pseudoalteromonas</taxon>
    </lineage>
</organism>
<keyword evidence="1" id="KW-0472">Membrane</keyword>
<dbReference type="RefSeq" id="WP_063368051.1">
    <property type="nucleotide sequence ID" value="NZ_AUYC01000028.1"/>
</dbReference>
<sequence length="198" mass="22033">MQKSNHKILVIVISFLAMAMVFAIDAQIPLGVAGGVPHIIPILISLWAKNTRFTLTLAVLGSCLTIFAFYISPSGGELWKVMFNRGIALVAIWACALLTIKYFSELTKQVALEKELEKIQIYRETIAGVNHLVRNLQSNFLIINHSEKLKEDLGEETIHALNASSREVRDILDKLGELEDVTPEVISDIAYSNVNQTK</sequence>